<dbReference type="InterPro" id="IPR005765">
    <property type="entry name" value="UPRT"/>
</dbReference>
<dbReference type="Pfam" id="PF14681">
    <property type="entry name" value="UPRTase"/>
    <property type="match status" value="1"/>
</dbReference>
<evidence type="ECO:0000256" key="6">
    <source>
        <dbReference type="ARBA" id="ARBA00022676"/>
    </source>
</evidence>
<dbReference type="InterPro" id="IPR034332">
    <property type="entry name" value="Upp_B"/>
</dbReference>
<dbReference type="GO" id="GO:0044206">
    <property type="term" value="P:UMP salvage"/>
    <property type="evidence" value="ECO:0007669"/>
    <property type="project" value="UniProtKB-UniPathway"/>
</dbReference>
<dbReference type="InterPro" id="IPR050054">
    <property type="entry name" value="UPRTase/APRTase"/>
</dbReference>
<dbReference type="SUPFAM" id="SSF53271">
    <property type="entry name" value="PRTase-like"/>
    <property type="match status" value="1"/>
</dbReference>
<keyword evidence="8" id="KW-0547">Nucleotide-binding</keyword>
<evidence type="ECO:0000256" key="4">
    <source>
        <dbReference type="ARBA" id="ARBA00011894"/>
    </source>
</evidence>
<dbReference type="PANTHER" id="PTHR32315:SF4">
    <property type="entry name" value="URACIL PHOSPHORIBOSYLTRANSFERASE, CHLOROPLASTIC"/>
    <property type="match status" value="1"/>
</dbReference>
<keyword evidence="5" id="KW-0021">Allosteric enzyme</keyword>
<gene>
    <name evidence="13" type="ORF">MNBD_ALPHA02-2110</name>
</gene>
<proteinExistence type="inferred from homology"/>
<organism evidence="13">
    <name type="scientific">hydrothermal vent metagenome</name>
    <dbReference type="NCBI Taxonomy" id="652676"/>
    <lineage>
        <taxon>unclassified sequences</taxon>
        <taxon>metagenomes</taxon>
        <taxon>ecological metagenomes</taxon>
    </lineage>
</organism>
<dbReference type="GO" id="GO:0005737">
    <property type="term" value="C:cytoplasm"/>
    <property type="evidence" value="ECO:0007669"/>
    <property type="project" value="UniProtKB-ARBA"/>
</dbReference>
<dbReference type="NCBIfam" id="TIGR01091">
    <property type="entry name" value="upp"/>
    <property type="match status" value="1"/>
</dbReference>
<dbReference type="InterPro" id="IPR000836">
    <property type="entry name" value="PRTase_dom"/>
</dbReference>
<evidence type="ECO:0000256" key="7">
    <source>
        <dbReference type="ARBA" id="ARBA00022679"/>
    </source>
</evidence>
<dbReference type="EC" id="2.4.2.9" evidence="4"/>
<comment type="cofactor">
    <cofactor evidence="1">
        <name>Mg(2+)</name>
        <dbReference type="ChEBI" id="CHEBI:18420"/>
    </cofactor>
</comment>
<dbReference type="GO" id="GO:0006223">
    <property type="term" value="P:uracil salvage"/>
    <property type="evidence" value="ECO:0007669"/>
    <property type="project" value="InterPro"/>
</dbReference>
<dbReference type="Gene3D" id="3.40.50.2020">
    <property type="match status" value="1"/>
</dbReference>
<dbReference type="GO" id="GO:0004845">
    <property type="term" value="F:uracil phosphoribosyltransferase activity"/>
    <property type="evidence" value="ECO:0007669"/>
    <property type="project" value="UniProtKB-EC"/>
</dbReference>
<evidence type="ECO:0000256" key="9">
    <source>
        <dbReference type="ARBA" id="ARBA00022842"/>
    </source>
</evidence>
<sequence length="209" mass="23078">MNRVTLIDHPLIKHKLTIMRKKQTPSPHFRALLREISLLMGYEVTRHLPLENEEIETPITTMSAPKLSGRRMCIFSILRAGEGLAQGLLDLIPAARVGHVGLYRDPKDLHAVEYYFKAPPHLEDRFCLVVDPMLATGNSAIAALNRIKNAGAKNITFLCLLAAPEGIKALGEAHPDVHIYTAAIDEKLNEKSYIVPGLGDAGDRIFGTL</sequence>
<name>A0A3B0RU52_9ZZZZ</name>
<dbReference type="NCBIfam" id="NF001097">
    <property type="entry name" value="PRK00129.1"/>
    <property type="match status" value="1"/>
</dbReference>
<comment type="pathway">
    <text evidence="2">Pyrimidine metabolism; UMP biosynthesis via salvage pathway; UMP from uracil: step 1/1.</text>
</comment>
<keyword evidence="10" id="KW-0342">GTP-binding</keyword>
<evidence type="ECO:0000259" key="12">
    <source>
        <dbReference type="Pfam" id="PF14681"/>
    </source>
</evidence>
<evidence type="ECO:0000256" key="1">
    <source>
        <dbReference type="ARBA" id="ARBA00001946"/>
    </source>
</evidence>
<reference evidence="13" key="1">
    <citation type="submission" date="2018-06" db="EMBL/GenBank/DDBJ databases">
        <authorList>
            <person name="Zhirakovskaya E."/>
        </authorList>
    </citation>
    <scope>NUCLEOTIDE SEQUENCE</scope>
</reference>
<dbReference type="AlphaFoldDB" id="A0A3B0RU52"/>
<feature type="domain" description="Phosphoribosyltransferase" evidence="12">
    <location>
        <begin position="7"/>
        <end position="208"/>
    </location>
</feature>
<dbReference type="UniPathway" id="UPA00574">
    <property type="reaction ID" value="UER00636"/>
</dbReference>
<dbReference type="HAMAP" id="MF_01218_B">
    <property type="entry name" value="Upp_B"/>
    <property type="match status" value="1"/>
</dbReference>
<evidence type="ECO:0000256" key="2">
    <source>
        <dbReference type="ARBA" id="ARBA00005180"/>
    </source>
</evidence>
<evidence type="ECO:0000256" key="3">
    <source>
        <dbReference type="ARBA" id="ARBA00009516"/>
    </source>
</evidence>
<dbReference type="EMBL" id="UOED01000117">
    <property type="protein sequence ID" value="VAV97304.1"/>
    <property type="molecule type" value="Genomic_DNA"/>
</dbReference>
<dbReference type="InterPro" id="IPR029057">
    <property type="entry name" value="PRTase-like"/>
</dbReference>
<keyword evidence="9" id="KW-0460">Magnesium</keyword>
<evidence type="ECO:0000256" key="5">
    <source>
        <dbReference type="ARBA" id="ARBA00022533"/>
    </source>
</evidence>
<evidence type="ECO:0000256" key="10">
    <source>
        <dbReference type="ARBA" id="ARBA00023134"/>
    </source>
</evidence>
<protein>
    <recommendedName>
        <fullName evidence="4">uracil phosphoribosyltransferase</fullName>
        <ecNumber evidence="4">2.4.2.9</ecNumber>
    </recommendedName>
    <alternativeName>
        <fullName evidence="11">UMP pyrophosphorylase</fullName>
    </alternativeName>
</protein>
<dbReference type="FunFam" id="3.40.50.2020:FF:000003">
    <property type="entry name" value="Uracil phosphoribosyltransferase"/>
    <property type="match status" value="1"/>
</dbReference>
<evidence type="ECO:0000313" key="13">
    <source>
        <dbReference type="EMBL" id="VAV97304.1"/>
    </source>
</evidence>
<dbReference type="CDD" id="cd06223">
    <property type="entry name" value="PRTases_typeI"/>
    <property type="match status" value="1"/>
</dbReference>
<keyword evidence="6 13" id="KW-0328">Glycosyltransferase</keyword>
<accession>A0A3B0RU52</accession>
<keyword evidence="7 13" id="KW-0808">Transferase</keyword>
<dbReference type="PANTHER" id="PTHR32315">
    <property type="entry name" value="ADENINE PHOSPHORIBOSYLTRANSFERASE"/>
    <property type="match status" value="1"/>
</dbReference>
<comment type="similarity">
    <text evidence="3">Belongs to the UPRTase family.</text>
</comment>
<evidence type="ECO:0000256" key="8">
    <source>
        <dbReference type="ARBA" id="ARBA00022741"/>
    </source>
</evidence>
<evidence type="ECO:0000256" key="11">
    <source>
        <dbReference type="ARBA" id="ARBA00031082"/>
    </source>
</evidence>
<dbReference type="GO" id="GO:0005525">
    <property type="term" value="F:GTP binding"/>
    <property type="evidence" value="ECO:0007669"/>
    <property type="project" value="UniProtKB-KW"/>
</dbReference>